<comment type="caution">
    <text evidence="2">The sequence shown here is derived from an EMBL/GenBank/DDBJ whole genome shotgun (WGS) entry which is preliminary data.</text>
</comment>
<proteinExistence type="predicted"/>
<reference evidence="2 3" key="1">
    <citation type="submission" date="2018-11" db="EMBL/GenBank/DDBJ databases">
        <title>Complete genome sequencing of the Actinobacteria Serinibacter sp. K3-2.</title>
        <authorList>
            <person name="Rakitin A.L."/>
            <person name="Beletsky A.V."/>
            <person name="Mardanov A.V."/>
            <person name="Ravin N.V."/>
            <person name="Gromova A.S."/>
            <person name="Filippova S.N."/>
            <person name="Gal'Chenko V.F."/>
        </authorList>
    </citation>
    <scope>NUCLEOTIDE SEQUENCE [LARGE SCALE GENOMIC DNA]</scope>
    <source>
        <strain evidence="2 3">K3-2</strain>
    </source>
</reference>
<dbReference type="Proteomes" id="UP000297318">
    <property type="component" value="Unassembled WGS sequence"/>
</dbReference>
<feature type="region of interest" description="Disordered" evidence="1">
    <location>
        <begin position="1"/>
        <end position="61"/>
    </location>
</feature>
<feature type="compositionally biased region" description="Acidic residues" evidence="1">
    <location>
        <begin position="14"/>
        <end position="23"/>
    </location>
</feature>
<evidence type="ECO:0000313" key="3">
    <source>
        <dbReference type="Proteomes" id="UP000297318"/>
    </source>
</evidence>
<evidence type="ECO:0000256" key="1">
    <source>
        <dbReference type="SAM" id="MobiDB-lite"/>
    </source>
</evidence>
<accession>A0A4Z1E0V6</accession>
<evidence type="ECO:0000313" key="2">
    <source>
        <dbReference type="EMBL" id="TGO05585.1"/>
    </source>
</evidence>
<gene>
    <name evidence="2" type="ORF">SERN_1589</name>
</gene>
<sequence>MAERPTGEPGEPASEFELEGADDDAWRAASPPVARVDGDDLDDPDDDDLSPAGGPRPHRTRRTVLGAVAALLALGVVSGVLVHGQERERRTPEAAVLDYVELIESGDVEAASALVPVPGDDEAVIAPLPPPGATTDRSVTVDLGQRLRNADLLTNDSYAGITGIEDVVVEPLAPGAAPAVGETVEVSVTYTVRDFPASTVLRVERLPDAFPALPAWRVLDSLTVPTIVRQDDPGVGTVEIAGVPAVTSGEPAIGYQEYATMLYPGVYPVTYDGHEYLSASELELRVAATREPVPAAGVTPTTAFLNVAPTGAAYDLTLERAREFLDACEARPPAVDIATCPQAYRDSYASGEEAIYVAGFTRSSMHVAGLPREDGSLQPVLNGFVEGTVVISTPDGGRNLAFNLVVVLTLDDDGVEAEVTAGSNG</sequence>
<keyword evidence="3" id="KW-1185">Reference proteome</keyword>
<feature type="compositionally biased region" description="Acidic residues" evidence="1">
    <location>
        <begin position="39"/>
        <end position="49"/>
    </location>
</feature>
<dbReference type="OrthoDB" id="5181884at2"/>
<organism evidence="2 3">
    <name type="scientific">Serinibacter arcticus</name>
    <dbReference type="NCBI Taxonomy" id="1655435"/>
    <lineage>
        <taxon>Bacteria</taxon>
        <taxon>Bacillati</taxon>
        <taxon>Actinomycetota</taxon>
        <taxon>Actinomycetes</taxon>
        <taxon>Micrococcales</taxon>
        <taxon>Beutenbergiaceae</taxon>
        <taxon>Serinibacter</taxon>
    </lineage>
</organism>
<name>A0A4Z1E0V6_9MICO</name>
<dbReference type="EMBL" id="RHPJ01000002">
    <property type="protein sequence ID" value="TGO05585.1"/>
    <property type="molecule type" value="Genomic_DNA"/>
</dbReference>
<protein>
    <submittedName>
        <fullName evidence="2">Uncharacterized protein</fullName>
    </submittedName>
</protein>
<dbReference type="RefSeq" id="WP_135849565.1">
    <property type="nucleotide sequence ID" value="NZ_RHPJ01000002.1"/>
</dbReference>
<dbReference type="AlphaFoldDB" id="A0A4Z1E0V6"/>